<dbReference type="Gene3D" id="2.40.70.10">
    <property type="entry name" value="Acid Proteases"/>
    <property type="match status" value="1"/>
</dbReference>
<accession>A0A183GHJ0</accession>
<evidence type="ECO:0000313" key="2">
    <source>
        <dbReference type="Proteomes" id="UP000050761"/>
    </source>
</evidence>
<keyword evidence="2" id="KW-1185">Reference proteome</keyword>
<name>A0A183GHJ0_HELPZ</name>
<dbReference type="InterPro" id="IPR021109">
    <property type="entry name" value="Peptidase_aspartic_dom_sf"/>
</dbReference>
<dbReference type="WBParaSite" id="HPBE_0002203101-mRNA-1">
    <property type="protein sequence ID" value="HPBE_0002203101-mRNA-1"/>
    <property type="gene ID" value="HPBE_0002203101"/>
</dbReference>
<dbReference type="Proteomes" id="UP000050761">
    <property type="component" value="Unassembled WGS sequence"/>
</dbReference>
<protein>
    <submittedName>
        <fullName evidence="3">Clan AA aspartic protease</fullName>
    </submittedName>
</protein>
<sequence length="139" mass="15214">MAQRSEHKENQTVGKLLRKNVKLLGLTKPALIDSGSMVSLISVDVLEEALSNGFDVDVLPTLTRKEIGPIFDASGNAMEVFGAVTIEVELEGGLKDNVTFHIIKQSDEILVGMNALERLGVRITISSTDARNRNREDPR</sequence>
<organism evidence="2 3">
    <name type="scientific">Heligmosomoides polygyrus</name>
    <name type="common">Parasitic roundworm</name>
    <dbReference type="NCBI Taxonomy" id="6339"/>
    <lineage>
        <taxon>Eukaryota</taxon>
        <taxon>Metazoa</taxon>
        <taxon>Ecdysozoa</taxon>
        <taxon>Nematoda</taxon>
        <taxon>Chromadorea</taxon>
        <taxon>Rhabditida</taxon>
        <taxon>Rhabditina</taxon>
        <taxon>Rhabditomorpha</taxon>
        <taxon>Strongyloidea</taxon>
        <taxon>Heligmosomidae</taxon>
        <taxon>Heligmosomoides</taxon>
    </lineage>
</organism>
<reference evidence="3" key="2">
    <citation type="submission" date="2019-09" db="UniProtKB">
        <authorList>
            <consortium name="WormBaseParasite"/>
        </authorList>
    </citation>
    <scope>IDENTIFICATION</scope>
</reference>
<accession>A0A3P8GGD3</accession>
<evidence type="ECO:0000313" key="1">
    <source>
        <dbReference type="EMBL" id="VDP29866.1"/>
    </source>
</evidence>
<dbReference type="OrthoDB" id="5826524at2759"/>
<dbReference type="SUPFAM" id="SSF50630">
    <property type="entry name" value="Acid proteases"/>
    <property type="match status" value="1"/>
</dbReference>
<dbReference type="AlphaFoldDB" id="A0A183GHJ0"/>
<gene>
    <name evidence="1" type="ORF">HPBE_LOCUS22030</name>
</gene>
<reference evidence="1 2" key="1">
    <citation type="submission" date="2018-11" db="EMBL/GenBank/DDBJ databases">
        <authorList>
            <consortium name="Pathogen Informatics"/>
        </authorList>
    </citation>
    <scope>NUCLEOTIDE SEQUENCE [LARGE SCALE GENOMIC DNA]</scope>
</reference>
<dbReference type="EMBL" id="UZAH01033584">
    <property type="protein sequence ID" value="VDP29866.1"/>
    <property type="molecule type" value="Genomic_DNA"/>
</dbReference>
<evidence type="ECO:0000313" key="3">
    <source>
        <dbReference type="WBParaSite" id="HPBE_0002203101-mRNA-1"/>
    </source>
</evidence>
<proteinExistence type="predicted"/>